<evidence type="ECO:0000313" key="20">
    <source>
        <dbReference type="EMBL" id="KAE8264721.1"/>
    </source>
</evidence>
<feature type="binding site" evidence="18">
    <location>
        <position position="376"/>
    </location>
    <ligand>
        <name>ATP</name>
        <dbReference type="ChEBI" id="CHEBI:30616"/>
    </ligand>
</feature>
<evidence type="ECO:0000256" key="19">
    <source>
        <dbReference type="PIRSR" id="PIRSR038895-2"/>
    </source>
</evidence>
<comment type="similarity">
    <text evidence="5 17">Belongs to the folylpolyglutamate synthase family.</text>
</comment>
<comment type="catalytic activity">
    <reaction evidence="16 17">
        <text>(6S)-5,6,7,8-tetrahydrofolyl-(gamma-L-Glu)(n) + L-glutamate + ATP = (6S)-5,6,7,8-tetrahydrofolyl-(gamma-L-Glu)(n+1) + ADP + phosphate + H(+)</text>
        <dbReference type="Rhea" id="RHEA:10580"/>
        <dbReference type="Rhea" id="RHEA-COMP:14738"/>
        <dbReference type="Rhea" id="RHEA-COMP:14740"/>
        <dbReference type="ChEBI" id="CHEBI:15378"/>
        <dbReference type="ChEBI" id="CHEBI:29985"/>
        <dbReference type="ChEBI" id="CHEBI:30616"/>
        <dbReference type="ChEBI" id="CHEBI:43474"/>
        <dbReference type="ChEBI" id="CHEBI:141005"/>
        <dbReference type="ChEBI" id="CHEBI:456216"/>
        <dbReference type="EC" id="6.3.2.17"/>
    </reaction>
</comment>
<dbReference type="PANTHER" id="PTHR11136:SF5">
    <property type="entry name" value="FOLYLPOLYGLUTAMATE SYNTHASE, MITOCHONDRIAL"/>
    <property type="match status" value="1"/>
</dbReference>
<evidence type="ECO:0000256" key="3">
    <source>
        <dbReference type="ARBA" id="ARBA00004496"/>
    </source>
</evidence>
<dbReference type="PANTHER" id="PTHR11136">
    <property type="entry name" value="FOLYLPOLYGLUTAMATE SYNTHASE-RELATED"/>
    <property type="match status" value="1"/>
</dbReference>
<name>A0A8T8TTX5_9BASI</name>
<proteinExistence type="inferred from homology"/>
<evidence type="ECO:0000256" key="5">
    <source>
        <dbReference type="ARBA" id="ARBA00008276"/>
    </source>
</evidence>
<dbReference type="InterPro" id="IPR001645">
    <property type="entry name" value="Folylpolyglutamate_synth"/>
</dbReference>
<evidence type="ECO:0000256" key="1">
    <source>
        <dbReference type="ARBA" id="ARBA00004273"/>
    </source>
</evidence>
<evidence type="ECO:0000256" key="4">
    <source>
        <dbReference type="ARBA" id="ARBA00005150"/>
    </source>
</evidence>
<sequence length="594" mass="64044">MPHSGSPSVPASYHGMLTPFLRTLRLSLTHSHTHSRSMSSQPPPRSYAAAIEALNSLQSNAAAIEALRKSGGRLSEFAHPEMIEYLGRIGYVPADLNRLNVVHITGTKGKGSTSAFTSALLQNVAPKEGGGAKVGLFTSPHMVAVRERIRIDGRPLEEDDFALHFWQVWDRLGENTTRKYEITPLRPIYFRFLTLLAFHTFLSHAVSATILEVGIGGLYDSTNIVPEPITTGVTALGLDHTFMLGNTIELIAAQKAGIYKKGAEAFAVRQPGREGAEKVLEQTAKEVGASHFSFVRTPQPEDPISRLKLGLPGPHQYSNASLALALAQSFARSDVGKARFPGAVQALGRLTRGEDEPQEITEVVKEALEGAHWPGRCQRVGTRAASSGTGTGATFFLDGAHTTDSLALCANWFVSEVGGSPQQQQQQTQGQKKDRRRVFVFNCTNGRSGPALLGAVLSEIERFLNPSSTTEAASAYPHARTFFSDVIFCTNTTFRAGRSAGDLTSKAVDPADLSALTVQRDLSDAWRELVGSSPEEGSRVHVLPSIEDAMVLAREGERGEDTDVLVSGSLHLVGGVMAHLQEEGALDSELRSVF</sequence>
<keyword evidence="8 17" id="KW-0436">Ligase</keyword>
<evidence type="ECO:0000256" key="14">
    <source>
        <dbReference type="ARBA" id="ARBA00023128"/>
    </source>
</evidence>
<feature type="binding site" evidence="19">
    <location>
        <position position="212"/>
    </location>
    <ligand>
        <name>Mg(2+)</name>
        <dbReference type="ChEBI" id="CHEBI:18420"/>
        <label>1</label>
    </ligand>
</feature>
<evidence type="ECO:0000256" key="8">
    <source>
        <dbReference type="ARBA" id="ARBA00022598"/>
    </source>
</evidence>
<keyword evidence="14" id="KW-0496">Mitochondrion</keyword>
<feature type="binding site" evidence="18">
    <location>
        <position position="398"/>
    </location>
    <ligand>
        <name>ATP</name>
        <dbReference type="ChEBI" id="CHEBI:30616"/>
    </ligand>
</feature>
<dbReference type="GO" id="GO:0006730">
    <property type="term" value="P:one-carbon metabolic process"/>
    <property type="evidence" value="ECO:0007669"/>
    <property type="project" value="UniProtKB-KW"/>
</dbReference>
<dbReference type="InterPro" id="IPR023600">
    <property type="entry name" value="Folylpolyglutamate_synth_euk"/>
</dbReference>
<dbReference type="EMBL" id="LWDD02000049">
    <property type="protein sequence ID" value="KAE8264721.1"/>
    <property type="molecule type" value="Genomic_DNA"/>
</dbReference>
<accession>A0A8T8TTX5</accession>
<evidence type="ECO:0000256" key="2">
    <source>
        <dbReference type="ARBA" id="ARBA00004305"/>
    </source>
</evidence>
<evidence type="ECO:0000313" key="21">
    <source>
        <dbReference type="Proteomes" id="UP000077671"/>
    </source>
</evidence>
<comment type="caution">
    <text evidence="20">The sequence shown here is derived from an EMBL/GenBank/DDBJ whole genome shotgun (WGS) entry which is preliminary data.</text>
</comment>
<dbReference type="Proteomes" id="UP000077671">
    <property type="component" value="Unassembled WGS sequence"/>
</dbReference>
<keyword evidence="9 19" id="KW-0479">Metal-binding</keyword>
<dbReference type="NCBIfam" id="TIGR01499">
    <property type="entry name" value="folC"/>
    <property type="match status" value="1"/>
</dbReference>
<keyword evidence="13 19" id="KW-0460">Magnesium</keyword>
<gene>
    <name evidence="20" type="ORF">A4X03_0g744</name>
</gene>
<dbReference type="GO" id="GO:0004326">
    <property type="term" value="F:tetrahydrofolylpolyglutamate synthase activity"/>
    <property type="evidence" value="ECO:0007669"/>
    <property type="project" value="UniProtKB-EC"/>
</dbReference>
<comment type="subcellular location">
    <subcellularLocation>
        <location evidence="3">Cytoplasm</location>
    </subcellularLocation>
    <subcellularLocation>
        <location evidence="1">Mitochondrion inner membrane</location>
    </subcellularLocation>
    <subcellularLocation>
        <location evidence="2">Mitochondrion matrix</location>
    </subcellularLocation>
</comment>
<organism evidence="20 21">
    <name type="scientific">Tilletia caries</name>
    <name type="common">wheat bunt fungus</name>
    <dbReference type="NCBI Taxonomy" id="13290"/>
    <lineage>
        <taxon>Eukaryota</taxon>
        <taxon>Fungi</taxon>
        <taxon>Dikarya</taxon>
        <taxon>Basidiomycota</taxon>
        <taxon>Ustilaginomycotina</taxon>
        <taxon>Exobasidiomycetes</taxon>
        <taxon>Tilletiales</taxon>
        <taxon>Tilletiaceae</taxon>
        <taxon>Tilletia</taxon>
    </lineage>
</organism>
<comment type="cofactor">
    <cofactor evidence="17">
        <name>a monovalent cation</name>
        <dbReference type="ChEBI" id="CHEBI:60242"/>
    </cofactor>
    <text evidence="17">A monovalent cation.</text>
</comment>
<dbReference type="GO" id="GO:0005759">
    <property type="term" value="C:mitochondrial matrix"/>
    <property type="evidence" value="ECO:0007669"/>
    <property type="project" value="UniProtKB-SubCell"/>
</dbReference>
<evidence type="ECO:0000256" key="16">
    <source>
        <dbReference type="ARBA" id="ARBA00047493"/>
    </source>
</evidence>
<dbReference type="GO" id="GO:0046872">
    <property type="term" value="F:metal ion binding"/>
    <property type="evidence" value="ECO:0007669"/>
    <property type="project" value="UniProtKB-KW"/>
</dbReference>
<dbReference type="AlphaFoldDB" id="A0A8T8TTX5"/>
<feature type="binding site" evidence="19">
    <location>
        <position position="139"/>
    </location>
    <ligand>
        <name>Mg(2+)</name>
        <dbReference type="ChEBI" id="CHEBI:18420"/>
        <label>1</label>
    </ligand>
</feature>
<comment type="pathway">
    <text evidence="4 17">Cofactor biosynthesis; tetrahydrofolylpolyglutamate biosynthesis.</text>
</comment>
<dbReference type="GO" id="GO:0005524">
    <property type="term" value="F:ATP binding"/>
    <property type="evidence" value="ECO:0007669"/>
    <property type="project" value="UniProtKB-KW"/>
</dbReference>
<keyword evidence="15" id="KW-0472">Membrane</keyword>
<evidence type="ECO:0000256" key="12">
    <source>
        <dbReference type="ARBA" id="ARBA00022840"/>
    </source>
</evidence>
<comment type="function">
    <text evidence="17">Catalyzes conversion of folates to polyglutamate derivatives allowing concentration of folate compounds in the cell and the intracellular retention of these cofactors, which are important substrates for most of the folate-dependent enzymes that are involved in one-carbon transfer reactions involved in purine, pyrimidine and amino acid synthesis.</text>
</comment>
<dbReference type="GO" id="GO:0005743">
    <property type="term" value="C:mitochondrial inner membrane"/>
    <property type="evidence" value="ECO:0007669"/>
    <property type="project" value="UniProtKB-SubCell"/>
</dbReference>
<evidence type="ECO:0000256" key="11">
    <source>
        <dbReference type="ARBA" id="ARBA00022792"/>
    </source>
</evidence>
<dbReference type="PIRSF" id="PIRSF038895">
    <property type="entry name" value="FPGS"/>
    <property type="match status" value="1"/>
</dbReference>
<feature type="binding site" evidence="19">
    <location>
        <position position="240"/>
    </location>
    <ligand>
        <name>Mg(2+)</name>
        <dbReference type="ChEBI" id="CHEBI:18420"/>
        <label>1</label>
    </ligand>
</feature>
<keyword evidence="7 17" id="KW-0554">One-carbon metabolism</keyword>
<dbReference type="InterPro" id="IPR018109">
    <property type="entry name" value="Folylpolyglutamate_synth_CS"/>
</dbReference>
<dbReference type="SUPFAM" id="SSF53244">
    <property type="entry name" value="MurD-like peptide ligases, peptide-binding domain"/>
    <property type="match status" value="1"/>
</dbReference>
<keyword evidence="10 18" id="KW-0547">Nucleotide-binding</keyword>
<dbReference type="Gene3D" id="3.90.190.20">
    <property type="entry name" value="Mur ligase, C-terminal domain"/>
    <property type="match status" value="1"/>
</dbReference>
<evidence type="ECO:0000256" key="7">
    <source>
        <dbReference type="ARBA" id="ARBA00022563"/>
    </source>
</evidence>
<evidence type="ECO:0000256" key="9">
    <source>
        <dbReference type="ARBA" id="ARBA00022723"/>
    </source>
</evidence>
<evidence type="ECO:0000256" key="17">
    <source>
        <dbReference type="PIRNR" id="PIRNR038895"/>
    </source>
</evidence>
<keyword evidence="11" id="KW-0999">Mitochondrion inner membrane</keyword>
<reference evidence="20" key="1">
    <citation type="submission" date="2016-04" db="EMBL/GenBank/DDBJ databases">
        <authorList>
            <person name="Nguyen H.D."/>
            <person name="Kesanakurti P."/>
            <person name="Cullis J."/>
            <person name="Levesque C.A."/>
            <person name="Hambleton S."/>
        </authorList>
    </citation>
    <scope>NUCLEOTIDE SEQUENCE</scope>
    <source>
        <strain evidence="20">DAOMC 238032</strain>
    </source>
</reference>
<protein>
    <recommendedName>
        <fullName evidence="17">Folylpolyglutamate synthase</fullName>
        <ecNumber evidence="17">6.3.2.17</ecNumber>
    </recommendedName>
    <alternativeName>
        <fullName evidence="17">Folylpoly-gamma-glutamate synthetase</fullName>
    </alternativeName>
    <alternativeName>
        <fullName evidence="17">Tetrahydrofolylpolyglutamate synthase</fullName>
    </alternativeName>
</protein>
<dbReference type="GO" id="GO:0005829">
    <property type="term" value="C:cytosol"/>
    <property type="evidence" value="ECO:0007669"/>
    <property type="project" value="TreeGrafter"/>
</dbReference>
<dbReference type="InterPro" id="IPR036615">
    <property type="entry name" value="Mur_ligase_C_dom_sf"/>
</dbReference>
<keyword evidence="12 18" id="KW-0067">ATP-binding</keyword>
<evidence type="ECO:0000256" key="13">
    <source>
        <dbReference type="ARBA" id="ARBA00022842"/>
    </source>
</evidence>
<dbReference type="PROSITE" id="PS01012">
    <property type="entry name" value="FOLYLPOLYGLU_SYNT_2"/>
    <property type="match status" value="1"/>
</dbReference>
<evidence type="ECO:0000256" key="6">
    <source>
        <dbReference type="ARBA" id="ARBA00022490"/>
    </source>
</evidence>
<dbReference type="InterPro" id="IPR036565">
    <property type="entry name" value="Mur-like_cat_sf"/>
</dbReference>
<dbReference type="EC" id="6.3.2.17" evidence="17"/>
<dbReference type="SUPFAM" id="SSF53623">
    <property type="entry name" value="MurD-like peptide ligases, catalytic domain"/>
    <property type="match status" value="1"/>
</dbReference>
<evidence type="ECO:0000256" key="18">
    <source>
        <dbReference type="PIRSR" id="PIRSR038895-1"/>
    </source>
</evidence>
<evidence type="ECO:0000256" key="10">
    <source>
        <dbReference type="ARBA" id="ARBA00022741"/>
    </source>
</evidence>
<reference evidence="20" key="2">
    <citation type="journal article" date="2019" name="IMA Fungus">
        <title>Genome sequencing and comparison of five Tilletia species to identify candidate genes for the detection of regulated species infecting wheat.</title>
        <authorList>
            <person name="Nguyen H.D.T."/>
            <person name="Sultana T."/>
            <person name="Kesanakurti P."/>
            <person name="Hambleton S."/>
        </authorList>
    </citation>
    <scope>NUCLEOTIDE SEQUENCE</scope>
    <source>
        <strain evidence="20">DAOMC 238032</strain>
    </source>
</reference>
<dbReference type="Gene3D" id="3.40.1190.10">
    <property type="entry name" value="Mur-like, catalytic domain"/>
    <property type="match status" value="1"/>
</dbReference>
<keyword evidence="6" id="KW-0963">Cytoplasm</keyword>
<evidence type="ECO:0000256" key="15">
    <source>
        <dbReference type="ARBA" id="ARBA00023136"/>
    </source>
</evidence>